<name>A0A8H5D593_9AGAR</name>
<protein>
    <submittedName>
        <fullName evidence="2">Uncharacterized protein</fullName>
    </submittedName>
</protein>
<dbReference type="AlphaFoldDB" id="A0A8H5D593"/>
<gene>
    <name evidence="2" type="ORF">D9756_008144</name>
</gene>
<dbReference type="EMBL" id="JAACJO010000010">
    <property type="protein sequence ID" value="KAF5353448.1"/>
    <property type="molecule type" value="Genomic_DNA"/>
</dbReference>
<organism evidence="2 3">
    <name type="scientific">Leucocoprinus leucothites</name>
    <dbReference type="NCBI Taxonomy" id="201217"/>
    <lineage>
        <taxon>Eukaryota</taxon>
        <taxon>Fungi</taxon>
        <taxon>Dikarya</taxon>
        <taxon>Basidiomycota</taxon>
        <taxon>Agaricomycotina</taxon>
        <taxon>Agaricomycetes</taxon>
        <taxon>Agaricomycetidae</taxon>
        <taxon>Agaricales</taxon>
        <taxon>Agaricineae</taxon>
        <taxon>Agaricaceae</taxon>
        <taxon>Leucocoprinus</taxon>
    </lineage>
</organism>
<evidence type="ECO:0000256" key="1">
    <source>
        <dbReference type="SAM" id="MobiDB-lite"/>
    </source>
</evidence>
<feature type="region of interest" description="Disordered" evidence="1">
    <location>
        <begin position="213"/>
        <end position="241"/>
    </location>
</feature>
<reference evidence="2 3" key="1">
    <citation type="journal article" date="2020" name="ISME J.">
        <title>Uncovering the hidden diversity of litter-decomposition mechanisms in mushroom-forming fungi.</title>
        <authorList>
            <person name="Floudas D."/>
            <person name="Bentzer J."/>
            <person name="Ahren D."/>
            <person name="Johansson T."/>
            <person name="Persson P."/>
            <person name="Tunlid A."/>
        </authorList>
    </citation>
    <scope>NUCLEOTIDE SEQUENCE [LARGE SCALE GENOMIC DNA]</scope>
    <source>
        <strain evidence="2 3">CBS 146.42</strain>
    </source>
</reference>
<keyword evidence="3" id="KW-1185">Reference proteome</keyword>
<proteinExistence type="predicted"/>
<comment type="caution">
    <text evidence="2">The sequence shown here is derived from an EMBL/GenBank/DDBJ whole genome shotgun (WGS) entry which is preliminary data.</text>
</comment>
<evidence type="ECO:0000313" key="2">
    <source>
        <dbReference type="EMBL" id="KAF5353448.1"/>
    </source>
</evidence>
<dbReference type="Proteomes" id="UP000559027">
    <property type="component" value="Unassembled WGS sequence"/>
</dbReference>
<accession>A0A8H5D593</accession>
<evidence type="ECO:0000313" key="3">
    <source>
        <dbReference type="Proteomes" id="UP000559027"/>
    </source>
</evidence>
<sequence>MGSGSRPGTRVNLHTPSQPLRNIHQHKIPPSLVIPETAFDAQETTTTAIKTHSQAAVNLNVPEVVAELGKAEAVTLSVDEPPDVPETSPIMREVEIDEDDNITEDEVKLDSIGIANPTLKATTLLRAHLEKDASQTTKGEKVGLPRLKYTRKALQSGDRKDGGVRSVSDFGERGEVEFDYDSGDYEVAEMMRAVVSLGKSVEAEYKAQLVKKHQPESSKGAAALGVSKDMASGPSSSDVAAALTSDNHEIYSEMGLDA</sequence>